<accession>A3LY61</accession>
<dbReference type="EMBL" id="CP000500">
    <property type="protein sequence ID" value="ABN67922.2"/>
    <property type="molecule type" value="Genomic_DNA"/>
</dbReference>
<evidence type="ECO:0000256" key="2">
    <source>
        <dbReference type="ARBA" id="ARBA00008654"/>
    </source>
</evidence>
<evidence type="ECO:0000259" key="7">
    <source>
        <dbReference type="Pfam" id="PF02668"/>
    </source>
</evidence>
<dbReference type="EC" id="1.14.11.1" evidence="8"/>
<dbReference type="Proteomes" id="UP000002258">
    <property type="component" value="Chromosome 6"/>
</dbReference>
<dbReference type="OMA" id="VHITWPN"/>
<proteinExistence type="inferred from homology"/>
<dbReference type="RefSeq" id="XP_001385951.2">
    <property type="nucleotide sequence ID" value="XM_001385914.1"/>
</dbReference>
<dbReference type="InterPro" id="IPR050411">
    <property type="entry name" value="AlphaKG_dependent_hydroxylases"/>
</dbReference>
<keyword evidence="4 8" id="KW-0223">Dioxygenase</keyword>
<dbReference type="GO" id="GO:0045329">
    <property type="term" value="P:carnitine biosynthetic process"/>
    <property type="evidence" value="ECO:0007669"/>
    <property type="project" value="TreeGrafter"/>
</dbReference>
<dbReference type="GO" id="GO:0005739">
    <property type="term" value="C:mitochondrion"/>
    <property type="evidence" value="ECO:0007669"/>
    <property type="project" value="TreeGrafter"/>
</dbReference>
<dbReference type="GO" id="GO:0046872">
    <property type="term" value="F:metal ion binding"/>
    <property type="evidence" value="ECO:0007669"/>
    <property type="project" value="UniProtKB-KW"/>
</dbReference>
<name>A3LY61_PICST</name>
<dbReference type="CDD" id="cd00250">
    <property type="entry name" value="CAS_like"/>
    <property type="match status" value="1"/>
</dbReference>
<evidence type="ECO:0000313" key="9">
    <source>
        <dbReference type="Proteomes" id="UP000002258"/>
    </source>
</evidence>
<dbReference type="GO" id="GO:0008336">
    <property type="term" value="F:gamma-butyrobetaine dioxygenase activity"/>
    <property type="evidence" value="ECO:0007669"/>
    <property type="project" value="UniProtKB-EC"/>
</dbReference>
<dbReference type="Gene3D" id="3.60.130.10">
    <property type="entry name" value="Clavaminate synthase-like"/>
    <property type="match status" value="1"/>
</dbReference>
<comment type="cofactor">
    <cofactor evidence="1">
        <name>Fe(2+)</name>
        <dbReference type="ChEBI" id="CHEBI:29033"/>
    </cofactor>
</comment>
<dbReference type="InParanoid" id="A3LY61"/>
<dbReference type="GeneID" id="4840419"/>
<dbReference type="Pfam" id="PF02668">
    <property type="entry name" value="TauD"/>
    <property type="match status" value="1"/>
</dbReference>
<dbReference type="SUPFAM" id="SSF51197">
    <property type="entry name" value="Clavaminate synthase-like"/>
    <property type="match status" value="1"/>
</dbReference>
<dbReference type="OrthoDB" id="406634at2759"/>
<comment type="similarity">
    <text evidence="2">Belongs to the gamma-BBH/TMLD family.</text>
</comment>
<dbReference type="PANTHER" id="PTHR10696">
    <property type="entry name" value="GAMMA-BUTYROBETAINE HYDROXYLASE-RELATED"/>
    <property type="match status" value="1"/>
</dbReference>
<sequence>MIPNLYRVNKTKLPRVLARSVRFQSSLAIHRYDDNYTTLVFDGDRSISFSNIFLRDSCRDPKSVDTYSSQKLFTTAEIAKNLSINSPPRIRKSPDSSESVLEIEWLQNGKLHLSQYQETFLREYIDAESRQAGKFFEGERTIWDNKELVGNLPSIQADYKKYLESDSTFFETVRSLNKFGLAFVNDIPEPSAELQKSGMNEKNAAEWPVSKLANKFGYIKKTFYGTLFDVKNEKEEAKNIANTNTFLPLHMDLLYYESPPGLQLLHFIKNSTTGGENVFCDSFLAAEHVKNVDPTAYVALTLVPITYHYDNNNEHYFFKRPLVVEEVKGDTARIKEVNYAPPFQGPFEFGITRNDSEREGLFLAKDTTDGLLFQDFIRGFQLFEDFINDPVNHYEIKMPEGSCVIFDNRRVLHSRLGFSDSNGGDRWLMGTYVDGDSFRSKLRMGFRHLKEAM</sequence>
<dbReference type="InterPro" id="IPR038492">
    <property type="entry name" value="GBBH-like_N_sf"/>
</dbReference>
<dbReference type="PANTHER" id="PTHR10696:SF25">
    <property type="entry name" value="OXIDOREDUCTASE AIM17-RELATED"/>
    <property type="match status" value="1"/>
</dbReference>
<evidence type="ECO:0000256" key="4">
    <source>
        <dbReference type="ARBA" id="ARBA00022964"/>
    </source>
</evidence>
<keyword evidence="3" id="KW-0479">Metal-binding</keyword>
<gene>
    <name evidence="8" type="primary">GBO1</name>
    <name evidence="8" type="ORF">PICST_33061</name>
</gene>
<dbReference type="FunCoup" id="A3LY61">
    <property type="interactions" value="693"/>
</dbReference>
<organism evidence="8 9">
    <name type="scientific">Scheffersomyces stipitis (strain ATCC 58785 / CBS 6054 / NBRC 10063 / NRRL Y-11545)</name>
    <name type="common">Yeast</name>
    <name type="synonym">Pichia stipitis</name>
    <dbReference type="NCBI Taxonomy" id="322104"/>
    <lineage>
        <taxon>Eukaryota</taxon>
        <taxon>Fungi</taxon>
        <taxon>Dikarya</taxon>
        <taxon>Ascomycota</taxon>
        <taxon>Saccharomycotina</taxon>
        <taxon>Pichiomycetes</taxon>
        <taxon>Debaryomycetaceae</taxon>
        <taxon>Scheffersomyces</taxon>
    </lineage>
</organism>
<evidence type="ECO:0000313" key="8">
    <source>
        <dbReference type="EMBL" id="ABN67922.2"/>
    </source>
</evidence>
<evidence type="ECO:0000256" key="6">
    <source>
        <dbReference type="ARBA" id="ARBA00023004"/>
    </source>
</evidence>
<dbReference type="Gene3D" id="3.30.2020.30">
    <property type="match status" value="1"/>
</dbReference>
<dbReference type="HOGENOM" id="CLU_021859_0_1_1"/>
<dbReference type="KEGG" id="pic:PICST_33061"/>
<reference evidence="8 9" key="1">
    <citation type="journal article" date="2007" name="Nat. Biotechnol.">
        <title>Genome sequence of the lignocellulose-bioconverting and xylose-fermenting yeast Pichia stipitis.</title>
        <authorList>
            <person name="Jeffries T.W."/>
            <person name="Grigoriev I.V."/>
            <person name="Grimwood J."/>
            <person name="Laplaza J.M."/>
            <person name="Aerts A."/>
            <person name="Salamov A."/>
            <person name="Schmutz J."/>
            <person name="Lindquist E."/>
            <person name="Dehal P."/>
            <person name="Shapiro H."/>
            <person name="Jin Y.S."/>
            <person name="Passoth V."/>
            <person name="Richardson P.M."/>
        </authorList>
    </citation>
    <scope>NUCLEOTIDE SEQUENCE [LARGE SCALE GENOMIC DNA]</scope>
    <source>
        <strain evidence="9">ATCC 58785 / CBS 6054 / NBRC 10063 / NRRL Y-11545</strain>
    </source>
</reference>
<evidence type="ECO:0000256" key="3">
    <source>
        <dbReference type="ARBA" id="ARBA00022723"/>
    </source>
</evidence>
<dbReference type="InterPro" id="IPR042098">
    <property type="entry name" value="TauD-like_sf"/>
</dbReference>
<dbReference type="AlphaFoldDB" id="A3LY61"/>
<dbReference type="InterPro" id="IPR003819">
    <property type="entry name" value="TauD/TfdA-like"/>
</dbReference>
<evidence type="ECO:0000256" key="1">
    <source>
        <dbReference type="ARBA" id="ARBA00001954"/>
    </source>
</evidence>
<dbReference type="STRING" id="322104.A3LY61"/>
<evidence type="ECO:0000256" key="5">
    <source>
        <dbReference type="ARBA" id="ARBA00023002"/>
    </source>
</evidence>
<dbReference type="eggNOG" id="KOG3888">
    <property type="taxonomic scope" value="Eukaryota"/>
</dbReference>
<keyword evidence="6" id="KW-0408">Iron</keyword>
<feature type="domain" description="TauD/TfdA-like" evidence="7">
    <location>
        <begin position="156"/>
        <end position="432"/>
    </location>
</feature>
<protein>
    <submittedName>
        <fullName evidence="8">Gamma-butyrobetaine dioxygenase (Gamma-butyrobetaine,2-oxoglutarate dioxygenase) (Gamma-butyrobetaine hydroxylase) (Gamma-BBH)</fullName>
        <ecNumber evidence="8">1.14.11.1</ecNumber>
    </submittedName>
</protein>
<keyword evidence="9" id="KW-1185">Reference proteome</keyword>
<keyword evidence="5 8" id="KW-0560">Oxidoreductase</keyword>